<organism evidence="1">
    <name type="scientific">bioreactor metagenome</name>
    <dbReference type="NCBI Taxonomy" id="1076179"/>
    <lineage>
        <taxon>unclassified sequences</taxon>
        <taxon>metagenomes</taxon>
        <taxon>ecological metagenomes</taxon>
    </lineage>
</organism>
<sequence>MNGYRGNAGVHLFDRFAIPLFPYLLQIFPQQLRVRHRKWSERLQLLREHLFHKRLRRVRQKHPGAGPGVKELFLADYRGDPYDAVRFYLVQADHPFVVDNIDEGGLPAPFDHIPQHGIDPFYRVEIHTPFVGQREEFQSDIIILVLFVLIGPADGGQLLQYAVDRTLRYPGKLLYLSYAVRLFQIFKRLQDRQDRIYGIKKFSHRSSSPPGRSPQQTWRITGQLFICAHSRRAAGRPISIRRLRIVKNLAVGHTHYSFEYFIITCAAAAVP</sequence>
<gene>
    <name evidence="1" type="ORF">SDC9_106787</name>
</gene>
<comment type="caution">
    <text evidence="1">The sequence shown here is derived from an EMBL/GenBank/DDBJ whole genome shotgun (WGS) entry which is preliminary data.</text>
</comment>
<accession>A0A645B5Q0</accession>
<name>A0A645B5Q0_9ZZZZ</name>
<protein>
    <submittedName>
        <fullName evidence="1">Uncharacterized protein</fullName>
    </submittedName>
</protein>
<dbReference type="EMBL" id="VSSQ01017537">
    <property type="protein sequence ID" value="MPM59941.1"/>
    <property type="molecule type" value="Genomic_DNA"/>
</dbReference>
<evidence type="ECO:0000313" key="1">
    <source>
        <dbReference type="EMBL" id="MPM59941.1"/>
    </source>
</evidence>
<proteinExistence type="predicted"/>
<dbReference type="AlphaFoldDB" id="A0A645B5Q0"/>
<reference evidence="1" key="1">
    <citation type="submission" date="2019-08" db="EMBL/GenBank/DDBJ databases">
        <authorList>
            <person name="Kucharzyk K."/>
            <person name="Murdoch R.W."/>
            <person name="Higgins S."/>
            <person name="Loffler F."/>
        </authorList>
    </citation>
    <scope>NUCLEOTIDE SEQUENCE</scope>
</reference>